<name>D2QBU7_SPILD</name>
<organism evidence="1 2">
    <name type="scientific">Spirosoma linguale (strain ATCC 33905 / DSM 74 / LMG 10896 / Claus 1)</name>
    <dbReference type="NCBI Taxonomy" id="504472"/>
    <lineage>
        <taxon>Bacteria</taxon>
        <taxon>Pseudomonadati</taxon>
        <taxon>Bacteroidota</taxon>
        <taxon>Cytophagia</taxon>
        <taxon>Cytophagales</taxon>
        <taxon>Cytophagaceae</taxon>
        <taxon>Spirosoma</taxon>
    </lineage>
</organism>
<dbReference type="KEGG" id="sli:Slin_1931"/>
<protein>
    <submittedName>
        <fullName evidence="1">Uncharacterized protein</fullName>
    </submittedName>
</protein>
<reference evidence="1 2" key="1">
    <citation type="journal article" date="2010" name="Stand. Genomic Sci.">
        <title>Complete genome sequence of Spirosoma linguale type strain (1).</title>
        <authorList>
            <person name="Lail K."/>
            <person name="Sikorski J."/>
            <person name="Saunders E."/>
            <person name="Lapidus A."/>
            <person name="Glavina Del Rio T."/>
            <person name="Copeland A."/>
            <person name="Tice H."/>
            <person name="Cheng J.-F."/>
            <person name="Lucas S."/>
            <person name="Nolan M."/>
            <person name="Bruce D."/>
            <person name="Goodwin L."/>
            <person name="Pitluck S."/>
            <person name="Ivanova N."/>
            <person name="Mavromatis K."/>
            <person name="Ovchinnikova G."/>
            <person name="Pati A."/>
            <person name="Chen A."/>
            <person name="Palaniappan K."/>
            <person name="Land M."/>
            <person name="Hauser L."/>
            <person name="Chang Y.-J."/>
            <person name="Jeffries C.D."/>
            <person name="Chain P."/>
            <person name="Brettin T."/>
            <person name="Detter J.C."/>
            <person name="Schuetze A."/>
            <person name="Rohde M."/>
            <person name="Tindall B.J."/>
            <person name="Goeker M."/>
            <person name="Bristow J."/>
            <person name="Eisen J.A."/>
            <person name="Markowitz V."/>
            <person name="Hugenholtz P."/>
            <person name="Kyrpides N.C."/>
            <person name="Klenk H.-P."/>
            <person name="Chen F."/>
        </authorList>
    </citation>
    <scope>NUCLEOTIDE SEQUENCE [LARGE SCALE GENOMIC DNA]</scope>
    <source>
        <strain evidence="2">ATCC 33905 / DSM 74 / LMG 10896 / Claus 1</strain>
    </source>
</reference>
<dbReference type="HOGENOM" id="CLU_3276857_0_0_10"/>
<dbReference type="Proteomes" id="UP000002028">
    <property type="component" value="Chromosome"/>
</dbReference>
<keyword evidence="2" id="KW-1185">Reference proteome</keyword>
<evidence type="ECO:0000313" key="2">
    <source>
        <dbReference type="Proteomes" id="UP000002028"/>
    </source>
</evidence>
<dbReference type="AlphaFoldDB" id="D2QBU7"/>
<dbReference type="EMBL" id="CP001769">
    <property type="protein sequence ID" value="ADB37976.1"/>
    <property type="molecule type" value="Genomic_DNA"/>
</dbReference>
<accession>D2QBU7</accession>
<proteinExistence type="predicted"/>
<gene>
    <name evidence="1" type="ordered locus">Slin_1931</name>
</gene>
<sequence length="41" mass="4776">MFIEYFNNSPRQRALFTVLIDLLGQYFSPIIKRKPTLADAS</sequence>
<evidence type="ECO:0000313" key="1">
    <source>
        <dbReference type="EMBL" id="ADB37976.1"/>
    </source>
</evidence>